<dbReference type="Pfam" id="PF00310">
    <property type="entry name" value="GATase_2"/>
    <property type="match status" value="1"/>
</dbReference>
<name>A0ABN2XSM8_9MICC</name>
<evidence type="ECO:0000256" key="4">
    <source>
        <dbReference type="ARBA" id="ARBA00022605"/>
    </source>
</evidence>
<dbReference type="InterPro" id="IPR036485">
    <property type="entry name" value="Glu_synth_asu_C_sf"/>
</dbReference>
<dbReference type="Pfam" id="PF01645">
    <property type="entry name" value="Glu_synthase"/>
    <property type="match status" value="1"/>
</dbReference>
<keyword evidence="5" id="KW-0285">Flavoprotein</keyword>
<evidence type="ECO:0000256" key="14">
    <source>
        <dbReference type="ARBA" id="ARBA00029440"/>
    </source>
</evidence>
<dbReference type="Gene3D" id="3.20.20.70">
    <property type="entry name" value="Aldolase class I"/>
    <property type="match status" value="2"/>
</dbReference>
<dbReference type="RefSeq" id="WP_344224463.1">
    <property type="nucleotide sequence ID" value="NZ_BAAAQA010000015.1"/>
</dbReference>
<dbReference type="PROSITE" id="PS51278">
    <property type="entry name" value="GATASE_TYPE_2"/>
    <property type="match status" value="1"/>
</dbReference>
<dbReference type="PANTHER" id="PTHR11938:SF133">
    <property type="entry name" value="GLUTAMATE SYNTHASE (NADH)"/>
    <property type="match status" value="1"/>
</dbReference>
<evidence type="ECO:0000313" key="17">
    <source>
        <dbReference type="EMBL" id="GAA2116852.1"/>
    </source>
</evidence>
<evidence type="ECO:0000256" key="13">
    <source>
        <dbReference type="ARBA" id="ARBA00023291"/>
    </source>
</evidence>
<evidence type="ECO:0000256" key="2">
    <source>
        <dbReference type="ARBA" id="ARBA00001927"/>
    </source>
</evidence>
<dbReference type="Proteomes" id="UP001500166">
    <property type="component" value="Unassembled WGS sequence"/>
</dbReference>
<dbReference type="InterPro" id="IPR002932">
    <property type="entry name" value="Glu_synthdom"/>
</dbReference>
<feature type="region of interest" description="Disordered" evidence="15">
    <location>
        <begin position="1"/>
        <end position="42"/>
    </location>
</feature>
<comment type="similarity">
    <text evidence="3">Belongs to the glutamate synthase family.</text>
</comment>
<dbReference type="Pfam" id="PF04898">
    <property type="entry name" value="Glu_syn_central"/>
    <property type="match status" value="1"/>
</dbReference>
<evidence type="ECO:0000259" key="16">
    <source>
        <dbReference type="PROSITE" id="PS51278"/>
    </source>
</evidence>
<dbReference type="PANTHER" id="PTHR11938">
    <property type="entry name" value="FAD NADPH DEHYDROGENASE/OXIDOREDUCTASE"/>
    <property type="match status" value="1"/>
</dbReference>
<evidence type="ECO:0000256" key="9">
    <source>
        <dbReference type="ARBA" id="ARBA00023002"/>
    </source>
</evidence>
<keyword evidence="11" id="KW-0411">Iron-sulfur</keyword>
<keyword evidence="9" id="KW-0560">Oxidoreductase</keyword>
<evidence type="ECO:0000256" key="6">
    <source>
        <dbReference type="ARBA" id="ARBA00022643"/>
    </source>
</evidence>
<accession>A0ABN2XSM8</accession>
<dbReference type="InterPro" id="IPR002489">
    <property type="entry name" value="Glu_synth_asu_C"/>
</dbReference>
<dbReference type="CDD" id="cd00713">
    <property type="entry name" value="GltS"/>
    <property type="match status" value="1"/>
</dbReference>
<dbReference type="InterPro" id="IPR013785">
    <property type="entry name" value="Aldolase_TIM"/>
</dbReference>
<dbReference type="SUPFAM" id="SSF51395">
    <property type="entry name" value="FMN-linked oxidoreductases"/>
    <property type="match status" value="1"/>
</dbReference>
<evidence type="ECO:0000256" key="3">
    <source>
        <dbReference type="ARBA" id="ARBA00009716"/>
    </source>
</evidence>
<dbReference type="Gene3D" id="2.160.20.60">
    <property type="entry name" value="Glutamate synthase, alpha subunit, C-terminal domain"/>
    <property type="match status" value="1"/>
</dbReference>
<evidence type="ECO:0000256" key="15">
    <source>
        <dbReference type="SAM" id="MobiDB-lite"/>
    </source>
</evidence>
<reference evidence="17 18" key="1">
    <citation type="journal article" date="2019" name="Int. J. Syst. Evol. Microbiol.">
        <title>The Global Catalogue of Microorganisms (GCM) 10K type strain sequencing project: providing services to taxonomists for standard genome sequencing and annotation.</title>
        <authorList>
            <consortium name="The Broad Institute Genomics Platform"/>
            <consortium name="The Broad Institute Genome Sequencing Center for Infectious Disease"/>
            <person name="Wu L."/>
            <person name="Ma J."/>
        </authorList>
    </citation>
    <scope>NUCLEOTIDE SEQUENCE [LARGE SCALE GENOMIC DNA]</scope>
    <source>
        <strain evidence="17 18">JCM 15914</strain>
    </source>
</reference>
<dbReference type="Gene3D" id="3.60.20.10">
    <property type="entry name" value="Glutamine Phosphoribosylpyrophosphate, subunit 1, domain 1"/>
    <property type="match status" value="1"/>
</dbReference>
<comment type="pathway">
    <text evidence="14">Amino-acid biosynthesis.</text>
</comment>
<evidence type="ECO:0000256" key="7">
    <source>
        <dbReference type="ARBA" id="ARBA00022723"/>
    </source>
</evidence>
<evidence type="ECO:0000256" key="8">
    <source>
        <dbReference type="ARBA" id="ARBA00022962"/>
    </source>
</evidence>
<keyword evidence="7" id="KW-0479">Metal-binding</keyword>
<evidence type="ECO:0000256" key="11">
    <source>
        <dbReference type="ARBA" id="ARBA00023014"/>
    </source>
</evidence>
<evidence type="ECO:0000256" key="1">
    <source>
        <dbReference type="ARBA" id="ARBA00001917"/>
    </source>
</evidence>
<keyword evidence="18" id="KW-1185">Reference proteome</keyword>
<dbReference type="CDD" id="cd00982">
    <property type="entry name" value="gltB_C"/>
    <property type="match status" value="1"/>
</dbReference>
<dbReference type="InterPro" id="IPR029055">
    <property type="entry name" value="Ntn_hydrolases_N"/>
</dbReference>
<protein>
    <submittedName>
        <fullName evidence="17">Glutamate synthase large subunit</fullName>
    </submittedName>
</protein>
<feature type="domain" description="Glutamine amidotransferase type-2" evidence="16">
    <location>
        <begin position="60"/>
        <end position="465"/>
    </location>
</feature>
<dbReference type="Pfam" id="PF01493">
    <property type="entry name" value="GXGXG"/>
    <property type="match status" value="1"/>
</dbReference>
<comment type="cofactor">
    <cofactor evidence="2">
        <name>[3Fe-4S] cluster</name>
        <dbReference type="ChEBI" id="CHEBI:21137"/>
    </cofactor>
</comment>
<keyword evidence="12" id="KW-0314">Glutamate biosynthesis</keyword>
<proteinExistence type="inferred from homology"/>
<organism evidence="17 18">
    <name type="scientific">Kocuria atrinae</name>
    <dbReference type="NCBI Taxonomy" id="592377"/>
    <lineage>
        <taxon>Bacteria</taxon>
        <taxon>Bacillati</taxon>
        <taxon>Actinomycetota</taxon>
        <taxon>Actinomycetes</taxon>
        <taxon>Micrococcales</taxon>
        <taxon>Micrococcaceae</taxon>
        <taxon>Kocuria</taxon>
    </lineage>
</organism>
<keyword evidence="10" id="KW-0408">Iron</keyword>
<dbReference type="NCBIfam" id="NF008730">
    <property type="entry name" value="PRK11750.1"/>
    <property type="match status" value="1"/>
</dbReference>
<comment type="cofactor">
    <cofactor evidence="1">
        <name>FMN</name>
        <dbReference type="ChEBI" id="CHEBI:58210"/>
    </cofactor>
</comment>
<dbReference type="CDD" id="cd02808">
    <property type="entry name" value="GltS_FMN"/>
    <property type="match status" value="1"/>
</dbReference>
<evidence type="ECO:0000256" key="12">
    <source>
        <dbReference type="ARBA" id="ARBA00023164"/>
    </source>
</evidence>
<gene>
    <name evidence="17" type="primary">gltB</name>
    <name evidence="17" type="ORF">GCM10009824_15930</name>
</gene>
<dbReference type="InterPro" id="IPR050711">
    <property type="entry name" value="ET-N_metabolism_enzyme"/>
</dbReference>
<keyword evidence="13" id="KW-0003">3Fe-4S</keyword>
<dbReference type="InterPro" id="IPR006982">
    <property type="entry name" value="Glu_synth_centr_N"/>
</dbReference>
<evidence type="ECO:0000256" key="10">
    <source>
        <dbReference type="ARBA" id="ARBA00023004"/>
    </source>
</evidence>
<sequence length="1571" mass="171330">MSQVNQVAPVTEIVTDAVNRDTGHPDSRSELPPAESPFRTFSAQPEDQGLYRGEDEKDACGLAVVATLDGNSTHDIVEAALTALRNLEHRGAVGGDEGTGDGAGILTQIPDAFFRDTVKFQLPPAGAYAVGTAFMPTGGQHLEPLKTALEELAAMEGLRVLGWRDVPIVDDAVGASARAVMPTFVQFFVADERHNARGASLFEPGAASSFDPTHLQLELDQKTFRVRKRAQNKFGVYFPSFSSRTLVYKGMLTTAQLQPFYPDLSDERFMTKLAVVHSRFSTNTFPSWPLAQPMRTLAHNGEINTVMGNRNWMRARQSSMSGAVLGRNPEELFPICSEGASDSQSLDEVAELLQLAGRPVTETMLMLIPEAWENHESMDPDLRAFYQYHSTLMEPWDGPACVSFTDGKRVGSVLDRNGLRPGRFWETEDGLVIFASEVGVIDIGDRKVVRKGRVSPGTMFLVDTEEGRIVENDEIKAELAAAKPWRDWVQDSIVPIGELPEREHMTHPASSVRLRQKTFGYTEEELKKIIGPMAVAGAEPIYAMGTDTPVAVLSDRSRLLYDYFVQSFAQVTNPPLDAIREELVTSLTGAVGPMANLLATQQAKTRLIKVDFPVINNDQLDQFLHLDDEDGAALTLKVRGLYRPDGGEESLRTRIAEICEKVSTAVNRGVQFVIISDRDSNGGWAPIPSLLLTSAVHHHLLRSATRTKIALIVESGDVREVHHVALLLGYGASAVNPYLAMESAEELVRRGEITGVTEEEAVYNLIKALGKGVQKIMSKMGISTVQSYCGAQTFEALGLSSELINAYFYGTRTQIQGVGLDVIAEETASRHRLAYPEDGVTEPHRDLAIGGEYDWRREGPRHLFDPHTVFRLQHATQTGRYDIFKSYTARVDDQAREIATLRGLMSFTSDREPISIDEVEPVSEIVKRFSTGAMSYGSISMEAHETLAIAMNRLGGKSNTGEGGEDPERLMDPERRSAVKQIASGRFGVTSLYLATADDLQIKMAQGAKPGEGGQLMAQKVYPWVARTRHSTPGVSLISPPPHHDIYSIEDLAQLIYDLKRSNPRSRVHVKLVSERGIGTVAAGVTKAKADVVLISGHDGGTGAAPLNSLKHAGMPWELGLAEAQQTLRLNGLRERVVVQADGQLKTGRDVVIAALLGAEEFGFATAPLVVEGCIMMRKCHLDTCPVGVATQNPELRNRFTGKAEHVVNFFEFIAEEVREYLAQLGFRSIEEAVGHAEVLRTREAIDHWKAKGLDLSPILDSFQSPGLKDGLRNTRTQDHELEDHFDNKLIPLAAPAIEKGEPVRVMEKVINTDRAVGTMLGYTVTSALGLEELADDTIDVTLTGEAGQSMGAFIPRGITLRLEGDANDYTGKGLSGGRIVVRPPRDVSFPTHENVIAGNVIGYGATSGEMFFSGTVGERFLVRNSGATAVVEGIGDHGCEYMTGGVALILGETGRNFGAGMSGGVAYVLDLDESDINKQARESGELLVATLDDQDRELVLGLIKRHGEETESEWAATLLENADDTIARMTKLLPRDYSAVLALRHQAEAAGDDPDGDGTWLKILEVTTRG</sequence>
<feature type="compositionally biased region" description="Basic and acidic residues" evidence="15">
    <location>
        <begin position="18"/>
        <end position="29"/>
    </location>
</feature>
<keyword evidence="4" id="KW-0028">Amino-acid biosynthesis</keyword>
<dbReference type="EMBL" id="BAAAQA010000015">
    <property type="protein sequence ID" value="GAA2116852.1"/>
    <property type="molecule type" value="Genomic_DNA"/>
</dbReference>
<comment type="caution">
    <text evidence="17">The sequence shown here is derived from an EMBL/GenBank/DDBJ whole genome shotgun (WGS) entry which is preliminary data.</text>
</comment>
<dbReference type="SUPFAM" id="SSF69336">
    <property type="entry name" value="Alpha subunit of glutamate synthase, C-terminal domain"/>
    <property type="match status" value="1"/>
</dbReference>
<dbReference type="InterPro" id="IPR017932">
    <property type="entry name" value="GATase_2_dom"/>
</dbReference>
<keyword evidence="8" id="KW-0315">Glutamine amidotransferase</keyword>
<keyword evidence="6" id="KW-0288">FMN</keyword>
<dbReference type="SUPFAM" id="SSF56235">
    <property type="entry name" value="N-terminal nucleophile aminohydrolases (Ntn hydrolases)"/>
    <property type="match status" value="1"/>
</dbReference>
<evidence type="ECO:0000256" key="5">
    <source>
        <dbReference type="ARBA" id="ARBA00022630"/>
    </source>
</evidence>
<evidence type="ECO:0000313" key="18">
    <source>
        <dbReference type="Proteomes" id="UP001500166"/>
    </source>
</evidence>